<dbReference type="PANTHER" id="PTHR33434">
    <property type="entry name" value="DEGV DOMAIN-CONTAINING PROTEIN DR_1986-RELATED"/>
    <property type="match status" value="1"/>
</dbReference>
<dbReference type="PANTHER" id="PTHR33434:SF3">
    <property type="entry name" value="DEGV DOMAIN-CONTAINING PROTEIN YITS"/>
    <property type="match status" value="1"/>
</dbReference>
<accession>A0ABP3U608</accession>
<proteinExistence type="predicted"/>
<protein>
    <submittedName>
        <fullName evidence="3">DegV family protein</fullName>
    </submittedName>
</protein>
<evidence type="ECO:0000256" key="1">
    <source>
        <dbReference type="ARBA" id="ARBA00003238"/>
    </source>
</evidence>
<dbReference type="NCBIfam" id="TIGR00762">
    <property type="entry name" value="DegV"/>
    <property type="match status" value="1"/>
</dbReference>
<sequence length="296" mass="33014">MFNYVLTCCSTADMTYDYFSERNIPFVCFHYILDGEEYPDDLGQTISFEEFYSKIAAGAMPTTSQVNVGQYIDFFEPFLKEEKDILHVSFSSGLSGSYNSATIAREELLSRYPDRKIFIVDSLGASSGYGLLVDMAADMRDNGASLEEVYALLEEKKLNVHHWFFSTDLTHYKRGGRISATSATVGSLLNICPLLNVNKEGKLTPRKKIRGKKRVIGEIVRMMEIHGEAGINYSGKCFISNSACYEDARKVGDLIEKKFPSLNGPVMINNIGTVIGSHTGPGTVALFFFGNKREEL</sequence>
<dbReference type="Gene3D" id="2.20.28.50">
    <property type="entry name" value="degv family protein"/>
    <property type="match status" value="1"/>
</dbReference>
<organism evidence="3 4">
    <name type="scientific">Clostridium malenominatum</name>
    <dbReference type="NCBI Taxonomy" id="1539"/>
    <lineage>
        <taxon>Bacteria</taxon>
        <taxon>Bacillati</taxon>
        <taxon>Bacillota</taxon>
        <taxon>Clostridia</taxon>
        <taxon>Eubacteriales</taxon>
        <taxon>Clostridiaceae</taxon>
        <taxon>Clostridium</taxon>
    </lineage>
</organism>
<comment type="function">
    <text evidence="1">May bind long-chain fatty acids, such as palmitate, and may play a role in lipid transport or fatty acid metabolism.</text>
</comment>
<evidence type="ECO:0000313" key="4">
    <source>
        <dbReference type="Proteomes" id="UP001500339"/>
    </source>
</evidence>
<name>A0ABP3U608_9CLOT</name>
<dbReference type="Gene3D" id="3.40.50.10440">
    <property type="entry name" value="Dihydroxyacetone kinase, domain 1"/>
    <property type="match status" value="1"/>
</dbReference>
<dbReference type="RefSeq" id="WP_343769273.1">
    <property type="nucleotide sequence ID" value="NZ_BAAACF010000001.1"/>
</dbReference>
<dbReference type="Gene3D" id="3.30.1180.10">
    <property type="match status" value="1"/>
</dbReference>
<keyword evidence="4" id="KW-1185">Reference proteome</keyword>
<evidence type="ECO:0000313" key="3">
    <source>
        <dbReference type="EMBL" id="GAA0725140.1"/>
    </source>
</evidence>
<comment type="caution">
    <text evidence="3">The sequence shown here is derived from an EMBL/GenBank/DDBJ whole genome shotgun (WGS) entry which is preliminary data.</text>
</comment>
<dbReference type="EMBL" id="BAAACF010000001">
    <property type="protein sequence ID" value="GAA0725140.1"/>
    <property type="molecule type" value="Genomic_DNA"/>
</dbReference>
<evidence type="ECO:0000256" key="2">
    <source>
        <dbReference type="ARBA" id="ARBA00023121"/>
    </source>
</evidence>
<keyword evidence="2" id="KW-0446">Lipid-binding</keyword>
<dbReference type="InterPro" id="IPR043168">
    <property type="entry name" value="DegV_C"/>
</dbReference>
<dbReference type="SUPFAM" id="SSF82549">
    <property type="entry name" value="DAK1/DegV-like"/>
    <property type="match status" value="1"/>
</dbReference>
<gene>
    <name evidence="3" type="ORF">GCM10008905_19980</name>
</gene>
<dbReference type="InterPro" id="IPR003797">
    <property type="entry name" value="DegV"/>
</dbReference>
<dbReference type="PROSITE" id="PS51482">
    <property type="entry name" value="DEGV"/>
    <property type="match status" value="1"/>
</dbReference>
<reference evidence="4" key="1">
    <citation type="journal article" date="2019" name="Int. J. Syst. Evol. Microbiol.">
        <title>The Global Catalogue of Microorganisms (GCM) 10K type strain sequencing project: providing services to taxonomists for standard genome sequencing and annotation.</title>
        <authorList>
            <consortium name="The Broad Institute Genomics Platform"/>
            <consortium name="The Broad Institute Genome Sequencing Center for Infectious Disease"/>
            <person name="Wu L."/>
            <person name="Ma J."/>
        </authorList>
    </citation>
    <scope>NUCLEOTIDE SEQUENCE [LARGE SCALE GENOMIC DNA]</scope>
    <source>
        <strain evidence="4">JCM 1405</strain>
    </source>
</reference>
<dbReference type="InterPro" id="IPR050270">
    <property type="entry name" value="DegV_domain_contain"/>
</dbReference>
<dbReference type="Proteomes" id="UP001500339">
    <property type="component" value="Unassembled WGS sequence"/>
</dbReference>
<dbReference type="Pfam" id="PF02645">
    <property type="entry name" value="DegV"/>
    <property type="match status" value="1"/>
</dbReference>